<dbReference type="AlphaFoldDB" id="A0A328TYB7"/>
<organism evidence="1 2">
    <name type="scientific">Candidatus Erwinia dacicola</name>
    <dbReference type="NCBI Taxonomy" id="252393"/>
    <lineage>
        <taxon>Bacteria</taxon>
        <taxon>Pseudomonadati</taxon>
        <taxon>Pseudomonadota</taxon>
        <taxon>Gammaproteobacteria</taxon>
        <taxon>Enterobacterales</taxon>
        <taxon>Erwiniaceae</taxon>
        <taxon>Erwinia</taxon>
    </lineage>
</organism>
<proteinExistence type="predicted"/>
<sequence length="54" mass="5816">MPASQNQRRQPAGLTGADFAMIVTLSHRDFAGYTTTLFFSSTAISLSDLSIYAS</sequence>
<name>A0A328TYB7_9GAMM</name>
<evidence type="ECO:0000313" key="2">
    <source>
        <dbReference type="Proteomes" id="UP000244334"/>
    </source>
</evidence>
<dbReference type="EMBL" id="LJAM02000015">
    <property type="protein sequence ID" value="RAP72756.1"/>
    <property type="molecule type" value="Genomic_DNA"/>
</dbReference>
<reference evidence="1" key="1">
    <citation type="submission" date="2018-04" db="EMBL/GenBank/DDBJ databases">
        <title>Genomes of the Obligate Erwinia dacicola and Facultative Enterobacter sp. OLF Endosymbionts of the Olive Fruit fly, Bactrocera oleae.</title>
        <authorList>
            <person name="Estes A.M."/>
            <person name="Hearn D.J."/>
            <person name="Agarwal S."/>
            <person name="Pierson E.A."/>
            <person name="Dunning-Hotopp J.C."/>
        </authorList>
    </citation>
    <scope>NUCLEOTIDE SEQUENCE [LARGE SCALE GENOMIC DNA]</scope>
    <source>
        <strain evidence="1">Oroville</strain>
    </source>
</reference>
<protein>
    <submittedName>
        <fullName evidence="1">Uncharacterized protein</fullName>
    </submittedName>
</protein>
<dbReference type="Proteomes" id="UP000244334">
    <property type="component" value="Unassembled WGS sequence"/>
</dbReference>
<keyword evidence="2" id="KW-1185">Reference proteome</keyword>
<comment type="caution">
    <text evidence="1">The sequence shown here is derived from an EMBL/GenBank/DDBJ whole genome shotgun (WGS) entry which is preliminary data.</text>
</comment>
<accession>A0A328TYB7</accession>
<gene>
    <name evidence="1" type="ORF">ACZ87_00416</name>
</gene>
<evidence type="ECO:0000313" key="1">
    <source>
        <dbReference type="EMBL" id="RAP72756.1"/>
    </source>
</evidence>